<dbReference type="InterPro" id="IPR005119">
    <property type="entry name" value="LysR_subst-bd"/>
</dbReference>
<evidence type="ECO:0000259" key="5">
    <source>
        <dbReference type="PROSITE" id="PS50931"/>
    </source>
</evidence>
<accession>A0A2T2WVK0</accession>
<dbReference type="InterPro" id="IPR036390">
    <property type="entry name" value="WH_DNA-bd_sf"/>
</dbReference>
<dbReference type="PANTHER" id="PTHR30126">
    <property type="entry name" value="HTH-TYPE TRANSCRIPTIONAL REGULATOR"/>
    <property type="match status" value="1"/>
</dbReference>
<gene>
    <name evidence="6" type="ORF">C7B43_14215</name>
</gene>
<protein>
    <submittedName>
        <fullName evidence="6">LysR family transcriptional regulator</fullName>
    </submittedName>
</protein>
<keyword evidence="2" id="KW-0805">Transcription regulation</keyword>
<keyword evidence="4" id="KW-0804">Transcription</keyword>
<comment type="similarity">
    <text evidence="1">Belongs to the LysR transcriptional regulatory family.</text>
</comment>
<dbReference type="EMBL" id="PXYT01000038">
    <property type="protein sequence ID" value="PSR26256.1"/>
    <property type="molecule type" value="Genomic_DNA"/>
</dbReference>
<dbReference type="AlphaFoldDB" id="A0A2T2WVK0"/>
<dbReference type="InterPro" id="IPR036388">
    <property type="entry name" value="WH-like_DNA-bd_sf"/>
</dbReference>
<reference evidence="6 7" key="1">
    <citation type="journal article" date="2014" name="BMC Genomics">
        <title>Comparison of environmental and isolate Sulfobacillus genomes reveals diverse carbon, sulfur, nitrogen, and hydrogen metabolisms.</title>
        <authorList>
            <person name="Justice N.B."/>
            <person name="Norman A."/>
            <person name="Brown C.T."/>
            <person name="Singh A."/>
            <person name="Thomas B.C."/>
            <person name="Banfield J.F."/>
        </authorList>
    </citation>
    <scope>NUCLEOTIDE SEQUENCE [LARGE SCALE GENOMIC DNA]</scope>
    <source>
        <strain evidence="6">AMDSBA1</strain>
    </source>
</reference>
<evidence type="ECO:0000256" key="4">
    <source>
        <dbReference type="ARBA" id="ARBA00023163"/>
    </source>
</evidence>
<dbReference type="InterPro" id="IPR000847">
    <property type="entry name" value="LysR_HTH_N"/>
</dbReference>
<evidence type="ECO:0000313" key="7">
    <source>
        <dbReference type="Proteomes" id="UP000242699"/>
    </source>
</evidence>
<dbReference type="GO" id="GO:0000976">
    <property type="term" value="F:transcription cis-regulatory region binding"/>
    <property type="evidence" value="ECO:0007669"/>
    <property type="project" value="TreeGrafter"/>
</dbReference>
<dbReference type="Pfam" id="PF03466">
    <property type="entry name" value="LysR_substrate"/>
    <property type="match status" value="1"/>
</dbReference>
<dbReference type="Pfam" id="PF00126">
    <property type="entry name" value="HTH_1"/>
    <property type="match status" value="1"/>
</dbReference>
<dbReference type="Gene3D" id="1.10.10.10">
    <property type="entry name" value="Winged helix-like DNA-binding domain superfamily/Winged helix DNA-binding domain"/>
    <property type="match status" value="1"/>
</dbReference>
<name>A0A2T2WVK0_9FIRM</name>
<keyword evidence="3" id="KW-0238">DNA-binding</keyword>
<organism evidence="6 7">
    <name type="scientific">Sulfobacillus benefaciens</name>
    <dbReference type="NCBI Taxonomy" id="453960"/>
    <lineage>
        <taxon>Bacteria</taxon>
        <taxon>Bacillati</taxon>
        <taxon>Bacillota</taxon>
        <taxon>Clostridia</taxon>
        <taxon>Eubacteriales</taxon>
        <taxon>Clostridiales Family XVII. Incertae Sedis</taxon>
        <taxon>Sulfobacillus</taxon>
    </lineage>
</organism>
<dbReference type="PRINTS" id="PR00039">
    <property type="entry name" value="HTHLYSR"/>
</dbReference>
<dbReference type="PROSITE" id="PS50931">
    <property type="entry name" value="HTH_LYSR"/>
    <property type="match status" value="1"/>
</dbReference>
<feature type="domain" description="HTH lysR-type" evidence="5">
    <location>
        <begin position="10"/>
        <end position="67"/>
    </location>
</feature>
<proteinExistence type="inferred from homology"/>
<comment type="caution">
    <text evidence="6">The sequence shown here is derived from an EMBL/GenBank/DDBJ whole genome shotgun (WGS) entry which is preliminary data.</text>
</comment>
<evidence type="ECO:0000256" key="1">
    <source>
        <dbReference type="ARBA" id="ARBA00009437"/>
    </source>
</evidence>
<dbReference type="Proteomes" id="UP000242699">
    <property type="component" value="Unassembled WGS sequence"/>
</dbReference>
<dbReference type="SUPFAM" id="SSF46785">
    <property type="entry name" value="Winged helix' DNA-binding domain"/>
    <property type="match status" value="1"/>
</dbReference>
<dbReference type="GO" id="GO:0003700">
    <property type="term" value="F:DNA-binding transcription factor activity"/>
    <property type="evidence" value="ECO:0007669"/>
    <property type="project" value="InterPro"/>
</dbReference>
<dbReference type="Gene3D" id="3.40.190.290">
    <property type="match status" value="1"/>
</dbReference>
<dbReference type="SUPFAM" id="SSF53850">
    <property type="entry name" value="Periplasmic binding protein-like II"/>
    <property type="match status" value="1"/>
</dbReference>
<evidence type="ECO:0000313" key="6">
    <source>
        <dbReference type="EMBL" id="PSR26256.1"/>
    </source>
</evidence>
<sequence>MNDDNHFGTLNLHHVRVFQTVVRHLSFSRAAEELLISQSAVSMHVKSLERAVGLPLFEKVGHRIRLTVAGESLWSYSQKIFALLDETQQVMTALKGGQIGQLRVAADTTAGVYVVPEYLGQFRRAFPQVGIMLDVANRATVMDRIAAREADLAVMGQIPEDLAEWDATPFLQNNLVIIASPTHPLARKRFIGVNELAHEGFLVREVGSGTRATMERYFNQAGVELRVDMELGNNSTIKQGVAHGLGIAVISRRVIQLELESGRLVILPVEGFPLKRYWYVVHLRGHYLPPPAKALKDLLLQSARIEA</sequence>
<evidence type="ECO:0000256" key="3">
    <source>
        <dbReference type="ARBA" id="ARBA00023125"/>
    </source>
</evidence>
<evidence type="ECO:0000256" key="2">
    <source>
        <dbReference type="ARBA" id="ARBA00023015"/>
    </source>
</evidence>
<dbReference type="PANTHER" id="PTHR30126:SF5">
    <property type="entry name" value="HTH-TYPE TRANSCRIPTIONAL ACTIVATOR CMPR"/>
    <property type="match status" value="1"/>
</dbReference>